<dbReference type="AlphaFoldDB" id="A0A173VVY2"/>
<gene>
    <name evidence="2" type="ORF">ERS852429_03634</name>
    <name evidence="3" type="ORF">ERS852560_02844</name>
</gene>
<proteinExistence type="predicted"/>
<dbReference type="EMBL" id="CYXP01000009">
    <property type="protein sequence ID" value="CUN30786.1"/>
    <property type="molecule type" value="Genomic_DNA"/>
</dbReference>
<keyword evidence="1" id="KW-0812">Transmembrane</keyword>
<dbReference type="EMBL" id="CZBM01000012">
    <property type="protein sequence ID" value="CUQ43131.1"/>
    <property type="molecule type" value="Genomic_DNA"/>
</dbReference>
<evidence type="ECO:0000313" key="5">
    <source>
        <dbReference type="Proteomes" id="UP000095591"/>
    </source>
</evidence>
<name>A0A173VVY2_PARDI</name>
<feature type="transmembrane region" description="Helical" evidence="1">
    <location>
        <begin position="6"/>
        <end position="24"/>
    </location>
</feature>
<evidence type="ECO:0000313" key="3">
    <source>
        <dbReference type="EMBL" id="CUQ43131.1"/>
    </source>
</evidence>
<protein>
    <submittedName>
        <fullName evidence="2">Uncharacterized protein</fullName>
    </submittedName>
</protein>
<keyword evidence="1" id="KW-0472">Membrane</keyword>
<reference evidence="4 5" key="1">
    <citation type="submission" date="2015-09" db="EMBL/GenBank/DDBJ databases">
        <authorList>
            <consortium name="Pathogen Informatics"/>
        </authorList>
    </citation>
    <scope>NUCLEOTIDE SEQUENCE [LARGE SCALE GENOMIC DNA]</scope>
    <source>
        <strain evidence="2 5">2789STDY5608872</strain>
        <strain evidence="3 4">2789STDY5834948</strain>
    </source>
</reference>
<evidence type="ECO:0000256" key="1">
    <source>
        <dbReference type="SAM" id="Phobius"/>
    </source>
</evidence>
<evidence type="ECO:0000313" key="4">
    <source>
        <dbReference type="Proteomes" id="UP000095332"/>
    </source>
</evidence>
<organism evidence="2 5">
    <name type="scientific">Parabacteroides distasonis</name>
    <dbReference type="NCBI Taxonomy" id="823"/>
    <lineage>
        <taxon>Bacteria</taxon>
        <taxon>Pseudomonadati</taxon>
        <taxon>Bacteroidota</taxon>
        <taxon>Bacteroidia</taxon>
        <taxon>Bacteroidales</taxon>
        <taxon>Tannerellaceae</taxon>
        <taxon>Parabacteroides</taxon>
    </lineage>
</organism>
<keyword evidence="1" id="KW-1133">Transmembrane helix</keyword>
<accession>A0A173VVY2</accession>
<dbReference type="Proteomes" id="UP000095591">
    <property type="component" value="Unassembled WGS sequence"/>
</dbReference>
<evidence type="ECO:0000313" key="2">
    <source>
        <dbReference type="EMBL" id="CUN30786.1"/>
    </source>
</evidence>
<dbReference type="Proteomes" id="UP000095332">
    <property type="component" value="Unassembled WGS sequence"/>
</dbReference>
<sequence length="63" mass="7204">MKNKKLYPWIVVGLLWVVALLNYMDRQMLSTMKSAMMVDIVELESAANSVTRDICDKRIGKKG</sequence>